<dbReference type="Pfam" id="PF00069">
    <property type="entry name" value="Pkinase"/>
    <property type="match status" value="1"/>
</dbReference>
<evidence type="ECO:0000256" key="3">
    <source>
        <dbReference type="ARBA" id="ARBA00022777"/>
    </source>
</evidence>
<protein>
    <recommendedName>
        <fullName evidence="7">Protein kinase domain-containing protein</fullName>
    </recommendedName>
</protein>
<dbReference type="Gene3D" id="2.130.10.10">
    <property type="entry name" value="YVTN repeat-like/Quinoprotein amine dehydrogenase"/>
    <property type="match status" value="2"/>
</dbReference>
<dbReference type="InterPro" id="IPR011009">
    <property type="entry name" value="Kinase-like_dom_sf"/>
</dbReference>
<dbReference type="SUPFAM" id="SSF56112">
    <property type="entry name" value="Protein kinase-like (PK-like)"/>
    <property type="match status" value="1"/>
</dbReference>
<dbReference type="CDD" id="cd14014">
    <property type="entry name" value="STKc_PknB_like"/>
    <property type="match status" value="1"/>
</dbReference>
<dbReference type="SUPFAM" id="SSF50998">
    <property type="entry name" value="Quinoprotein alcohol dehydrogenase-like"/>
    <property type="match status" value="1"/>
</dbReference>
<dbReference type="InterPro" id="IPR000719">
    <property type="entry name" value="Prot_kinase_dom"/>
</dbReference>
<dbReference type="Gene3D" id="3.30.200.20">
    <property type="entry name" value="Phosphorylase Kinase, domain 1"/>
    <property type="match status" value="1"/>
</dbReference>
<keyword evidence="1" id="KW-0808">Transferase</keyword>
<evidence type="ECO:0000256" key="1">
    <source>
        <dbReference type="ARBA" id="ARBA00022679"/>
    </source>
</evidence>
<dbReference type="PANTHER" id="PTHR43289:SF34">
    <property type="entry name" value="SERINE_THREONINE-PROTEIN KINASE YBDM-RELATED"/>
    <property type="match status" value="1"/>
</dbReference>
<dbReference type="SMART" id="SM00220">
    <property type="entry name" value="S_TKc"/>
    <property type="match status" value="1"/>
</dbReference>
<evidence type="ECO:0000256" key="6">
    <source>
        <dbReference type="SAM" id="MobiDB-lite"/>
    </source>
</evidence>
<dbReference type="InterPro" id="IPR011047">
    <property type="entry name" value="Quinoprotein_ADH-like_sf"/>
</dbReference>
<dbReference type="PROSITE" id="PS50011">
    <property type="entry name" value="PROTEIN_KINASE_DOM"/>
    <property type="match status" value="1"/>
</dbReference>
<evidence type="ECO:0000256" key="4">
    <source>
        <dbReference type="ARBA" id="ARBA00022840"/>
    </source>
</evidence>
<dbReference type="InterPro" id="IPR017441">
    <property type="entry name" value="Protein_kinase_ATP_BS"/>
</dbReference>
<dbReference type="RefSeq" id="WP_124274255.1">
    <property type="nucleotide sequence ID" value="NZ_RDBM01000035.1"/>
</dbReference>
<evidence type="ECO:0000256" key="5">
    <source>
        <dbReference type="PROSITE-ProRule" id="PRU10141"/>
    </source>
</evidence>
<sequence>MFFPLTHDDPSRFGGYRPVARLGGGGMGTVYLARAADGRTVALKTMHARLAADPVFRSRFRLETDAARIIGPVHGARVFDADPAADIPWLATEYVLGPGLDQAVSAHGAFPEPTVRALGALLCAALVQLHRSDVVHRDLKPSNIMLTVDGPKVIDFGIARADGDDHLTRAGAAAGTPAFMSPEQATGQEHTASGDVFALAGLLTYAATGRGPFGAGQPADLLYRVRYAEPDLTGVPPALVPVLARALGKAPADRPSAADLAAWLEPPGGSFSEHLPGTVLTDIARRAAAVFAEMPRRTAPDDGEGFPDTVVRTAARPSRRGVLAAGGASLLALAGTGAWAWHDRQRPGGAGGSTGQGTPAADLLWQVPSDSGSGRDLPSAPLMLEDRILVALESLMAQALDPRTGRFLWSDEDVFLFHQMTTDGKRVYAVGYSLEDDAPYVVRAVDPATGKAGATVARLTDLRGRLFESQLLCATDTVLLGVGGAGRPSTDGFRKDQSWFLFALDPRTGDRLWTRALPTRPDGSERLHFLSGRVEGDHLVLVRQAEDGGLSLTVHEARTGTPLWDTPLDGDGPALDRAAVAVDAQHVYLAADGLVARRLADGVVAWHHEGDRPGTVHGPPAVKDGVVHAAAKGQGLVAVRAGTGRTVWAQTGRADMEADAPPTVGTAYVYGESATGLAAADLRTGAVAQPLKAARGRYFAHGPSGRLIARGEAYTAGYPLL</sequence>
<evidence type="ECO:0000313" key="8">
    <source>
        <dbReference type="EMBL" id="TXS26922.1"/>
    </source>
</evidence>
<accession>A0A652KT70</accession>
<dbReference type="EMBL" id="RDBM01000035">
    <property type="protein sequence ID" value="TXS26922.1"/>
    <property type="molecule type" value="Genomic_DNA"/>
</dbReference>
<reference evidence="8" key="1">
    <citation type="submission" date="2018-10" db="EMBL/GenBank/DDBJ databases">
        <authorList>
            <person name="Hariharan J."/>
            <person name="Choudoir M.J."/>
            <person name="Diebold P."/>
            <person name="Panke-Buisse K."/>
            <person name="Campbell A.N."/>
            <person name="Buckley D.H."/>
        </authorList>
    </citation>
    <scope>NUCLEOTIDE SEQUENCE</scope>
    <source>
        <strain evidence="8">Gb1</strain>
    </source>
</reference>
<comment type="caution">
    <text evidence="8">The sequence shown here is derived from an EMBL/GenBank/DDBJ whole genome shotgun (WGS) entry which is preliminary data.</text>
</comment>
<organism evidence="8">
    <name type="scientific">Streptomyces sp. gb1(2016)</name>
    <dbReference type="NCBI Taxonomy" id="1828321"/>
    <lineage>
        <taxon>Bacteria</taxon>
        <taxon>Bacillati</taxon>
        <taxon>Actinomycetota</taxon>
        <taxon>Actinomycetes</taxon>
        <taxon>Kitasatosporales</taxon>
        <taxon>Streptomycetaceae</taxon>
        <taxon>Streptomyces</taxon>
    </lineage>
</organism>
<feature type="domain" description="Protein kinase" evidence="7">
    <location>
        <begin position="16"/>
        <end position="264"/>
    </location>
</feature>
<dbReference type="InterPro" id="IPR008271">
    <property type="entry name" value="Ser/Thr_kinase_AS"/>
</dbReference>
<dbReference type="PROSITE" id="PS00108">
    <property type="entry name" value="PROTEIN_KINASE_ST"/>
    <property type="match status" value="1"/>
</dbReference>
<dbReference type="Pfam" id="PF13360">
    <property type="entry name" value="PQQ_2"/>
    <property type="match status" value="1"/>
</dbReference>
<dbReference type="InterPro" id="IPR002372">
    <property type="entry name" value="PQQ_rpt_dom"/>
</dbReference>
<dbReference type="Gene3D" id="1.10.510.10">
    <property type="entry name" value="Transferase(Phosphotransferase) domain 1"/>
    <property type="match status" value="1"/>
</dbReference>
<evidence type="ECO:0000259" key="7">
    <source>
        <dbReference type="PROSITE" id="PS50011"/>
    </source>
</evidence>
<proteinExistence type="predicted"/>
<name>A0A652KT70_9ACTN</name>
<feature type="region of interest" description="Disordered" evidence="6">
    <location>
        <begin position="343"/>
        <end position="363"/>
    </location>
</feature>
<gene>
    <name evidence="8" type="ORF">EAO74_12595</name>
</gene>
<feature type="binding site" evidence="5">
    <location>
        <position position="44"/>
    </location>
    <ligand>
        <name>ATP</name>
        <dbReference type="ChEBI" id="CHEBI:30616"/>
    </ligand>
</feature>
<dbReference type="PANTHER" id="PTHR43289">
    <property type="entry name" value="MITOGEN-ACTIVATED PROTEIN KINASE KINASE KINASE 20-RELATED"/>
    <property type="match status" value="1"/>
</dbReference>
<evidence type="ECO:0000256" key="2">
    <source>
        <dbReference type="ARBA" id="ARBA00022741"/>
    </source>
</evidence>
<dbReference type="PROSITE" id="PS00107">
    <property type="entry name" value="PROTEIN_KINASE_ATP"/>
    <property type="match status" value="1"/>
</dbReference>
<dbReference type="AlphaFoldDB" id="A0A652KT70"/>
<dbReference type="InterPro" id="IPR015943">
    <property type="entry name" value="WD40/YVTN_repeat-like_dom_sf"/>
</dbReference>
<keyword evidence="4 5" id="KW-0067">ATP-binding</keyword>
<dbReference type="GO" id="GO:0005524">
    <property type="term" value="F:ATP binding"/>
    <property type="evidence" value="ECO:0007669"/>
    <property type="project" value="UniProtKB-UniRule"/>
</dbReference>
<dbReference type="GO" id="GO:0004674">
    <property type="term" value="F:protein serine/threonine kinase activity"/>
    <property type="evidence" value="ECO:0007669"/>
    <property type="project" value="TreeGrafter"/>
</dbReference>
<keyword evidence="3" id="KW-0418">Kinase</keyword>
<keyword evidence="2 5" id="KW-0547">Nucleotide-binding</keyword>